<reference evidence="1 2" key="1">
    <citation type="submission" date="2019-01" db="EMBL/GenBank/DDBJ databases">
        <authorList>
            <person name="Sayadi A."/>
        </authorList>
    </citation>
    <scope>NUCLEOTIDE SEQUENCE [LARGE SCALE GENOMIC DNA]</scope>
</reference>
<evidence type="ECO:0000313" key="1">
    <source>
        <dbReference type="EMBL" id="VEN51381.1"/>
    </source>
</evidence>
<keyword evidence="2" id="KW-1185">Reference proteome</keyword>
<organism evidence="1 2">
    <name type="scientific">Callosobruchus maculatus</name>
    <name type="common">Southern cowpea weevil</name>
    <name type="synonym">Pulse bruchid</name>
    <dbReference type="NCBI Taxonomy" id="64391"/>
    <lineage>
        <taxon>Eukaryota</taxon>
        <taxon>Metazoa</taxon>
        <taxon>Ecdysozoa</taxon>
        <taxon>Arthropoda</taxon>
        <taxon>Hexapoda</taxon>
        <taxon>Insecta</taxon>
        <taxon>Pterygota</taxon>
        <taxon>Neoptera</taxon>
        <taxon>Endopterygota</taxon>
        <taxon>Coleoptera</taxon>
        <taxon>Polyphaga</taxon>
        <taxon>Cucujiformia</taxon>
        <taxon>Chrysomeloidea</taxon>
        <taxon>Chrysomelidae</taxon>
        <taxon>Bruchinae</taxon>
        <taxon>Bruchini</taxon>
        <taxon>Callosobruchus</taxon>
    </lineage>
</organism>
<dbReference type="Proteomes" id="UP000410492">
    <property type="component" value="Unassembled WGS sequence"/>
</dbReference>
<sequence length="59" mass="6714">MPLPKRLSRTRMMRPCVTKNASLSVNPICACYLVISENLTIIYQHQNLSYASTKPDCQN</sequence>
<dbReference type="EMBL" id="CAACVG010008882">
    <property type="protein sequence ID" value="VEN51381.1"/>
    <property type="molecule type" value="Genomic_DNA"/>
</dbReference>
<dbReference type="AlphaFoldDB" id="A0A653CTX6"/>
<accession>A0A653CTX6</accession>
<proteinExistence type="predicted"/>
<name>A0A653CTX6_CALMS</name>
<evidence type="ECO:0000313" key="2">
    <source>
        <dbReference type="Proteomes" id="UP000410492"/>
    </source>
</evidence>
<protein>
    <submittedName>
        <fullName evidence="1">Uncharacterized protein</fullName>
    </submittedName>
</protein>
<gene>
    <name evidence="1" type="ORF">CALMAC_LOCUS11859</name>
</gene>